<dbReference type="SUPFAM" id="SSF55846">
    <property type="entry name" value="N-acetylmuramoyl-L-alanine amidase-like"/>
    <property type="match status" value="1"/>
</dbReference>
<dbReference type="GO" id="GO:0008745">
    <property type="term" value="F:N-acetylmuramoyl-L-alanine amidase activity"/>
    <property type="evidence" value="ECO:0007669"/>
    <property type="project" value="InterPro"/>
</dbReference>
<dbReference type="eggNOG" id="COG3023">
    <property type="taxonomic scope" value="Bacteria"/>
</dbReference>
<evidence type="ECO:0000313" key="2">
    <source>
        <dbReference type="EMBL" id="CDB46574.1"/>
    </source>
</evidence>
<dbReference type="Pfam" id="PF01510">
    <property type="entry name" value="Amidase_2"/>
    <property type="match status" value="1"/>
</dbReference>
<gene>
    <name evidence="2" type="ORF">BN533_01630</name>
</gene>
<sequence>MRILEPDVVSLSELQELAALARNRICRLYLHWTAGRYGEFYDDYHLNIDADGNVYRTCCALTDYKPHTWQRNTGSIGITLCCGFNAQANNGYDVWLGLFAPTPQQLDSLGRVIAVLVDALALPLNEDTVLTHCEAAFIDGYGPFSGDTETRWDLWYLRDLPGDGLMKPGGFVLRGKGLWYYGQLHQARQPPVPDF</sequence>
<reference evidence="2" key="1">
    <citation type="submission" date="2012-11" db="EMBL/GenBank/DDBJ databases">
        <title>Dependencies among metagenomic species, viruses, plasmids and units of genetic variation.</title>
        <authorList>
            <person name="Nielsen H.B."/>
            <person name="Almeida M."/>
            <person name="Juncker A.S."/>
            <person name="Rasmussen S."/>
            <person name="Li J."/>
            <person name="Sunagawa S."/>
            <person name="Plichta D."/>
            <person name="Gautier L."/>
            <person name="Le Chatelier E."/>
            <person name="Peletier E."/>
            <person name="Bonde I."/>
            <person name="Nielsen T."/>
            <person name="Manichanh C."/>
            <person name="Arumugam M."/>
            <person name="Batto J."/>
            <person name="Santos M.B.Q.D."/>
            <person name="Blom N."/>
            <person name="Borruel N."/>
            <person name="Burgdorf K.S."/>
            <person name="Boumezbeur F."/>
            <person name="Casellas F."/>
            <person name="Dore J."/>
            <person name="Guarner F."/>
            <person name="Hansen T."/>
            <person name="Hildebrand F."/>
            <person name="Kaas R.S."/>
            <person name="Kennedy S."/>
            <person name="Kristiansen K."/>
            <person name="Kultima J.R."/>
            <person name="Leonard P."/>
            <person name="Levenez F."/>
            <person name="Lund O."/>
            <person name="Moumen B."/>
            <person name="Le Paslier D."/>
            <person name="Pons N."/>
            <person name="Pedersen O."/>
            <person name="Prifti E."/>
            <person name="Qin J."/>
            <person name="Raes J."/>
            <person name="Tap J."/>
            <person name="Tims S."/>
            <person name="Ussery D.W."/>
            <person name="Yamada T."/>
            <person name="MetaHit consortium"/>
            <person name="Renault P."/>
            <person name="Sicheritz-Ponten T."/>
            <person name="Bork P."/>
            <person name="Wang J."/>
            <person name="Brunak S."/>
            <person name="Ehrlich S.D."/>
        </authorList>
    </citation>
    <scope>NUCLEOTIDE SEQUENCE [LARGE SCALE GENOMIC DNA]</scope>
</reference>
<evidence type="ECO:0000259" key="1">
    <source>
        <dbReference type="Pfam" id="PF01510"/>
    </source>
</evidence>
<proteinExistence type="predicted"/>
<feature type="domain" description="N-acetylmuramoyl-L-alanine amidase" evidence="1">
    <location>
        <begin position="28"/>
        <end position="135"/>
    </location>
</feature>
<dbReference type="GO" id="GO:0009253">
    <property type="term" value="P:peptidoglycan catabolic process"/>
    <property type="evidence" value="ECO:0007669"/>
    <property type="project" value="InterPro"/>
</dbReference>
<accession>R6IJE8</accession>
<dbReference type="HOGENOM" id="CLU_1395459_0_0_9"/>
<dbReference type="InterPro" id="IPR002502">
    <property type="entry name" value="Amidase_domain"/>
</dbReference>
<dbReference type="STRING" id="1262914.BN533_01630"/>
<organism evidence="2">
    <name type="scientific">Phascolarctobacterium faecium</name>
    <dbReference type="NCBI Taxonomy" id="33025"/>
    <lineage>
        <taxon>Bacteria</taxon>
        <taxon>Bacillati</taxon>
        <taxon>Bacillota</taxon>
        <taxon>Negativicutes</taxon>
        <taxon>Acidaminococcales</taxon>
        <taxon>Acidaminococcaceae</taxon>
        <taxon>Phascolarctobacterium</taxon>
    </lineage>
</organism>
<dbReference type="RefSeq" id="WP_021718530.1">
    <property type="nucleotide sequence ID" value="NZ_CAUERG010000002.1"/>
</dbReference>
<dbReference type="AlphaFoldDB" id="R6IJE8"/>
<dbReference type="InterPro" id="IPR036505">
    <property type="entry name" value="Amidase/PGRP_sf"/>
</dbReference>
<comment type="caution">
    <text evidence="2">The sequence shown here is derived from an EMBL/GenBank/DDBJ whole genome shotgun (WGS) entry which is preliminary data.</text>
</comment>
<dbReference type="EMBL" id="CBDS010000087">
    <property type="protein sequence ID" value="CDB46574.1"/>
    <property type="molecule type" value="Genomic_DNA"/>
</dbReference>
<dbReference type="Gene3D" id="3.40.80.10">
    <property type="entry name" value="Peptidoglycan recognition protein-like"/>
    <property type="match status" value="1"/>
</dbReference>
<name>R6IJE8_9FIRM</name>
<protein>
    <recommendedName>
        <fullName evidence="1">N-acetylmuramoyl-L-alanine amidase domain-containing protein</fullName>
    </recommendedName>
</protein>